<dbReference type="Proteomes" id="UP001446032">
    <property type="component" value="Unassembled WGS sequence"/>
</dbReference>
<gene>
    <name evidence="1" type="ORF">WMO75_04155</name>
</gene>
<proteinExistence type="predicted"/>
<comment type="caution">
    <text evidence="1">The sequence shown here is derived from an EMBL/GenBank/DDBJ whole genome shotgun (WGS) entry which is preliminary data.</text>
</comment>
<sequence>MAIITFNEIIEVNGILEQKHLNFKLHLRDACGAQALWIEPLGNCACEGHYDEMHQVIEQYFLDKGLNVKYWDDEKLQFTLDKK</sequence>
<protein>
    <submittedName>
        <fullName evidence="1">Uncharacterized protein</fullName>
    </submittedName>
</protein>
<reference evidence="1 2" key="1">
    <citation type="submission" date="2024-03" db="EMBL/GenBank/DDBJ databases">
        <title>Human intestinal bacterial collection.</title>
        <authorList>
            <person name="Pauvert C."/>
            <person name="Hitch T.C.A."/>
            <person name="Clavel T."/>
        </authorList>
    </citation>
    <scope>NUCLEOTIDE SEQUENCE [LARGE SCALE GENOMIC DNA]</scope>
    <source>
        <strain evidence="1 2">CLA-AA-H95</strain>
    </source>
</reference>
<evidence type="ECO:0000313" key="2">
    <source>
        <dbReference type="Proteomes" id="UP001446032"/>
    </source>
</evidence>
<dbReference type="RefSeq" id="WP_022213629.1">
    <property type="nucleotide sequence ID" value="NZ_JBBMEI010000008.1"/>
</dbReference>
<accession>A0ABV1AJ43</accession>
<name>A0ABV1AJ43_9FIRM</name>
<evidence type="ECO:0000313" key="1">
    <source>
        <dbReference type="EMBL" id="MEQ2357543.1"/>
    </source>
</evidence>
<dbReference type="EMBL" id="JBBMEI010000008">
    <property type="protein sequence ID" value="MEQ2357543.1"/>
    <property type="molecule type" value="Genomic_DNA"/>
</dbReference>
<keyword evidence="2" id="KW-1185">Reference proteome</keyword>
<organism evidence="1 2">
    <name type="scientific">Blautia intestinihominis</name>
    <dbReference type="NCBI Taxonomy" id="3133152"/>
    <lineage>
        <taxon>Bacteria</taxon>
        <taxon>Bacillati</taxon>
        <taxon>Bacillota</taxon>
        <taxon>Clostridia</taxon>
        <taxon>Lachnospirales</taxon>
        <taxon>Lachnospiraceae</taxon>
        <taxon>Blautia</taxon>
    </lineage>
</organism>